<dbReference type="PANTHER" id="PTHR35149">
    <property type="entry name" value="SLL5132 PROTEIN"/>
    <property type="match status" value="1"/>
</dbReference>
<proteinExistence type="predicted"/>
<protein>
    <recommendedName>
        <fullName evidence="1">GmrSD restriction endonucleases N-terminal domain-containing protein</fullName>
    </recommendedName>
</protein>
<dbReference type="Proteomes" id="UP000027850">
    <property type="component" value="Unassembled WGS sequence"/>
</dbReference>
<accession>A0AB34L579</accession>
<dbReference type="Pfam" id="PF03235">
    <property type="entry name" value="GmrSD_N"/>
    <property type="match status" value="1"/>
</dbReference>
<dbReference type="AlphaFoldDB" id="A0AB34L579"/>
<dbReference type="EMBL" id="JNHK01000092">
    <property type="protein sequence ID" value="KDS36098.1"/>
    <property type="molecule type" value="Genomic_DNA"/>
</dbReference>
<organism evidence="2 3">
    <name type="scientific">Parabacteroides distasonis str. 3776 D15 i</name>
    <dbReference type="NCBI Taxonomy" id="1339342"/>
    <lineage>
        <taxon>Bacteria</taxon>
        <taxon>Pseudomonadati</taxon>
        <taxon>Bacteroidota</taxon>
        <taxon>Bacteroidia</taxon>
        <taxon>Bacteroidales</taxon>
        <taxon>Tannerellaceae</taxon>
        <taxon>Parabacteroides</taxon>
    </lineage>
</organism>
<dbReference type="PANTHER" id="PTHR35149:SF1">
    <property type="entry name" value="DUF5655 DOMAIN-CONTAINING PROTEIN"/>
    <property type="match status" value="1"/>
</dbReference>
<sequence length="672" mass="80063">MDELKIEYNSLDLVPVGKLLRSSQSEWLRFYIPAYQRGYRWSAEQVEQLIDDLEEFKTRRETNTNAFYCLQPLVVKPVKQDNIGSLEVIDGQQRLTTILLILQVLRQLQYEEEREEDAKPYFVRLPKDAYDIKYETRSHSSEWLPKLSATLFSDEMFEDFDNQNCDYSHFAEVFKAAYKRLKNVDRYSFQTILINHTYFIWYLPPDGDDNNVEIFDRLNAGKIGLNNAELVKALLLQSSNIPEVEHTANRMNMSDRDVIQKIALEWDDIERRLHDDSLWGFIYSETNHGLEYESRIEYLLDLQQKKTYNDKEQHFFTFNAYLSSYRQMMKDGGFKDSTHRLKWVKNEWDKIKNLFELVVEWYENRHLYHRIGFILEYNSGYNLKRLESCLPSLNQSERIETLDKIIRDTVKNITSRKLFHGNKELSEILFLYNILLEDRRHNDTARFSFADYKQVRKNTGWDQEHVASNQDHEPDENEQKELATDLIELITGNKPKFMNVNNEESSGSQVQDAKKQTKYELDVVPNLLDAEEAKLCEQLLSILNQQVDTKLEKNELDKIYEAIFKHFNGHKDPLKDYFISVPKREKDFIWNFVLLNAKTNRSYGNHIFPVKRRRILADEFKVYTPVGTRNVFEKAYSRKIEHFLAWTRTDAKAYWEDIKRVLNHYVQLTDIE</sequence>
<evidence type="ECO:0000259" key="1">
    <source>
        <dbReference type="Pfam" id="PF03235"/>
    </source>
</evidence>
<gene>
    <name evidence="2" type="ORF">M091_1649</name>
</gene>
<dbReference type="RefSeq" id="WP_036617149.1">
    <property type="nucleotide sequence ID" value="NZ_JNHK01000092.1"/>
</dbReference>
<dbReference type="InterPro" id="IPR004919">
    <property type="entry name" value="GmrSD_N"/>
</dbReference>
<name>A0AB34L579_PARDI</name>
<evidence type="ECO:0000313" key="3">
    <source>
        <dbReference type="Proteomes" id="UP000027850"/>
    </source>
</evidence>
<evidence type="ECO:0000313" key="2">
    <source>
        <dbReference type="EMBL" id="KDS36098.1"/>
    </source>
</evidence>
<feature type="domain" description="GmrSD restriction endonucleases N-terminal" evidence="1">
    <location>
        <begin position="17"/>
        <end position="236"/>
    </location>
</feature>
<reference evidence="2 3" key="1">
    <citation type="submission" date="2014-04" db="EMBL/GenBank/DDBJ databases">
        <authorList>
            <person name="Sears C."/>
            <person name="Carroll K."/>
            <person name="Sack B.R."/>
            <person name="Qadri F."/>
            <person name="Myers L.L."/>
            <person name="Chung G.-T."/>
            <person name="Escheverria P."/>
            <person name="Fraser C.M."/>
            <person name="Sadzewicz L."/>
            <person name="Shefchek K.A."/>
            <person name="Tallon L."/>
            <person name="Das S.P."/>
            <person name="Daugherty S."/>
            <person name="Mongodin E.F."/>
        </authorList>
    </citation>
    <scope>NUCLEOTIDE SEQUENCE [LARGE SCALE GENOMIC DNA]</scope>
    <source>
        <strain evidence="2 3">3776 D15 i</strain>
    </source>
</reference>
<comment type="caution">
    <text evidence="2">The sequence shown here is derived from an EMBL/GenBank/DDBJ whole genome shotgun (WGS) entry which is preliminary data.</text>
</comment>